<gene>
    <name evidence="2" type="primary">exeD</name>
    <name evidence="2" type="ORF">g.19661</name>
</gene>
<feature type="compositionally biased region" description="Low complexity" evidence="1">
    <location>
        <begin position="64"/>
        <end position="81"/>
    </location>
</feature>
<feature type="region of interest" description="Disordered" evidence="1">
    <location>
        <begin position="25"/>
        <end position="48"/>
    </location>
</feature>
<name>A0A0C9QQE9_9HYME</name>
<accession>A0A0C9QQE9</accession>
<feature type="non-terminal residue" evidence="2">
    <location>
        <position position="139"/>
    </location>
</feature>
<reference evidence="2" key="1">
    <citation type="submission" date="2015-01" db="EMBL/GenBank/DDBJ databases">
        <title>Transcriptome Assembly of Fopius arisanus.</title>
        <authorList>
            <person name="Geib S."/>
        </authorList>
    </citation>
    <scope>NUCLEOTIDE SEQUENCE</scope>
</reference>
<sequence length="139" mass="14972">MAIGLLLSTACRIILYPENVVKEVPRTSRASDSSTETRTFSTTARGTLSPKKTISGLRIPPQFSQGGSAKSSICSSESSTSPSGRMALLTAITDGFAWSRTFCFPVETIHVLSYDAIHYAEVLQVLQDFVCNVGTDFGK</sequence>
<feature type="compositionally biased region" description="Polar residues" evidence="1">
    <location>
        <begin position="28"/>
        <end position="48"/>
    </location>
</feature>
<organism evidence="2">
    <name type="scientific">Fopius arisanus</name>
    <dbReference type="NCBI Taxonomy" id="64838"/>
    <lineage>
        <taxon>Eukaryota</taxon>
        <taxon>Metazoa</taxon>
        <taxon>Ecdysozoa</taxon>
        <taxon>Arthropoda</taxon>
        <taxon>Hexapoda</taxon>
        <taxon>Insecta</taxon>
        <taxon>Pterygota</taxon>
        <taxon>Neoptera</taxon>
        <taxon>Endopterygota</taxon>
        <taxon>Hymenoptera</taxon>
        <taxon>Apocrita</taxon>
        <taxon>Ichneumonoidea</taxon>
        <taxon>Braconidae</taxon>
        <taxon>Opiinae</taxon>
        <taxon>Fopius</taxon>
    </lineage>
</organism>
<evidence type="ECO:0000256" key="1">
    <source>
        <dbReference type="SAM" id="MobiDB-lite"/>
    </source>
</evidence>
<dbReference type="EMBL" id="GBYB01005934">
    <property type="protein sequence ID" value="JAG75701.1"/>
    <property type="molecule type" value="Transcribed_RNA"/>
</dbReference>
<protein>
    <submittedName>
        <fullName evidence="2">ExeD protein</fullName>
    </submittedName>
</protein>
<evidence type="ECO:0000313" key="2">
    <source>
        <dbReference type="EMBL" id="JAG75701.1"/>
    </source>
</evidence>
<dbReference type="AlphaFoldDB" id="A0A0C9QQE9"/>
<feature type="region of interest" description="Disordered" evidence="1">
    <location>
        <begin position="61"/>
        <end position="81"/>
    </location>
</feature>
<proteinExistence type="predicted"/>